<dbReference type="Gene3D" id="3.10.350.10">
    <property type="entry name" value="LysM domain"/>
    <property type="match status" value="1"/>
</dbReference>
<accession>A0A8J5HLN7</accession>
<dbReference type="EMBL" id="JACMSC010000003">
    <property type="protein sequence ID" value="KAG6530218.1"/>
    <property type="molecule type" value="Genomic_DNA"/>
</dbReference>
<organism evidence="2 3">
    <name type="scientific">Zingiber officinale</name>
    <name type="common">Ginger</name>
    <name type="synonym">Amomum zingiber</name>
    <dbReference type="NCBI Taxonomy" id="94328"/>
    <lineage>
        <taxon>Eukaryota</taxon>
        <taxon>Viridiplantae</taxon>
        <taxon>Streptophyta</taxon>
        <taxon>Embryophyta</taxon>
        <taxon>Tracheophyta</taxon>
        <taxon>Spermatophyta</taxon>
        <taxon>Magnoliopsida</taxon>
        <taxon>Liliopsida</taxon>
        <taxon>Zingiberales</taxon>
        <taxon>Zingiberaceae</taxon>
        <taxon>Zingiber</taxon>
    </lineage>
</organism>
<dbReference type="InterPro" id="IPR036779">
    <property type="entry name" value="LysM_dom_sf"/>
</dbReference>
<evidence type="ECO:0000313" key="2">
    <source>
        <dbReference type="EMBL" id="KAG6530218.1"/>
    </source>
</evidence>
<dbReference type="PANTHER" id="PTHR20932">
    <property type="entry name" value="LYSM AND PUTATIVE PEPTIDOGLYCAN-BINDING DOMAIN-CONTAINING PROTEIN"/>
    <property type="match status" value="1"/>
</dbReference>
<comment type="caution">
    <text evidence="2">The sequence shown here is derived from an EMBL/GenBank/DDBJ whole genome shotgun (WGS) entry which is preliminary data.</text>
</comment>
<evidence type="ECO:0000313" key="3">
    <source>
        <dbReference type="Proteomes" id="UP000734854"/>
    </source>
</evidence>
<dbReference type="InterPro" id="IPR045030">
    <property type="entry name" value="LYSM1-4"/>
</dbReference>
<dbReference type="Proteomes" id="UP000734854">
    <property type="component" value="Unassembled WGS sequence"/>
</dbReference>
<gene>
    <name evidence="2" type="ORF">ZIOFF_012441</name>
</gene>
<keyword evidence="3" id="KW-1185">Reference proteome</keyword>
<evidence type="ECO:0008006" key="4">
    <source>
        <dbReference type="Google" id="ProtNLM"/>
    </source>
</evidence>
<sequence length="423" mass="46484">MAAPEPLPLLKHLPFHKRGSSSFNPLPSIEIGEPSSAICWAIPRDLGLQLEIYPSVRVRIRIPFLPIPSSPSRRLQSKRPIAMASLSQERKNDAFALPASAICSASPSSSCSSASGSKYIEHNVSKLDTLAGVAIKYGVELLRSISFVHEKVADIKRINGLSTDLQMFAHKSLLIPLRGRHPPPSPIQSKALVDDRDVLDSFQSAKLKSDGSFITSSAMSTLQRYYGLTQHKSRSTPEGTEMMTVYRACSSPNLENESLLKSAPASTTQLRSHRSDNDLEQALLLDKSGDASDGEKLTMDKSVRRRQKTDNDPLITPEAAIEDDDKGLVTRIRRGLAPRSLLASLIDPEPVKQNTTLTEETSLTNSLLTVRKSSSNSSLQDSENDNSIWTYSKWTLKPDSVTRPIFSALPKQISVWRSKAALD</sequence>
<dbReference type="PANTHER" id="PTHR20932:SF36">
    <property type="entry name" value="OS03G0110600 PROTEIN"/>
    <property type="match status" value="1"/>
</dbReference>
<feature type="compositionally biased region" description="Basic and acidic residues" evidence="1">
    <location>
        <begin position="287"/>
        <end position="302"/>
    </location>
</feature>
<evidence type="ECO:0000256" key="1">
    <source>
        <dbReference type="SAM" id="MobiDB-lite"/>
    </source>
</evidence>
<reference evidence="2 3" key="1">
    <citation type="submission" date="2020-08" db="EMBL/GenBank/DDBJ databases">
        <title>Plant Genome Project.</title>
        <authorList>
            <person name="Zhang R.-G."/>
        </authorList>
    </citation>
    <scope>NUCLEOTIDE SEQUENCE [LARGE SCALE GENOMIC DNA]</scope>
    <source>
        <tissue evidence="2">Rhizome</tissue>
    </source>
</reference>
<proteinExistence type="predicted"/>
<protein>
    <recommendedName>
        <fullName evidence="4">LysM domain-containing protein</fullName>
    </recommendedName>
</protein>
<feature type="region of interest" description="Disordered" evidence="1">
    <location>
        <begin position="257"/>
        <end position="317"/>
    </location>
</feature>
<dbReference type="AlphaFoldDB" id="A0A8J5HLN7"/>
<name>A0A8J5HLN7_ZINOF</name>